<dbReference type="InterPro" id="IPR035994">
    <property type="entry name" value="Nucleoside_phosphorylase_sf"/>
</dbReference>
<dbReference type="GO" id="GO:0003824">
    <property type="term" value="F:catalytic activity"/>
    <property type="evidence" value="ECO:0007669"/>
    <property type="project" value="InterPro"/>
</dbReference>
<dbReference type="Gene3D" id="3.40.50.1580">
    <property type="entry name" value="Nucleoside phosphorylase domain"/>
    <property type="match status" value="1"/>
</dbReference>
<evidence type="ECO:0000256" key="2">
    <source>
        <dbReference type="ARBA" id="ARBA00023043"/>
    </source>
</evidence>
<reference evidence="7" key="1">
    <citation type="submission" date="2020-06" db="EMBL/GenBank/DDBJ databases">
        <title>A chromosome-scale genome assembly of Talaromyces rugulosus W13939.</title>
        <authorList>
            <person name="Wang B."/>
            <person name="Guo L."/>
            <person name="Ye K."/>
            <person name="Wang L."/>
        </authorList>
    </citation>
    <scope>NUCLEOTIDE SEQUENCE [LARGE SCALE GENOMIC DNA]</scope>
    <source>
        <strain evidence="7">W13939</strain>
    </source>
</reference>
<dbReference type="KEGG" id="trg:TRUGW13939_03886"/>
<keyword evidence="2 3" id="KW-0040">ANK repeat</keyword>
<feature type="repeat" description="ANK" evidence="3">
    <location>
        <begin position="923"/>
        <end position="949"/>
    </location>
</feature>
<dbReference type="InterPro" id="IPR027417">
    <property type="entry name" value="P-loop_NTPase"/>
</dbReference>
<feature type="repeat" description="ANK" evidence="3">
    <location>
        <begin position="1125"/>
        <end position="1157"/>
    </location>
</feature>
<feature type="repeat" description="ANK" evidence="3">
    <location>
        <begin position="1259"/>
        <end position="1291"/>
    </location>
</feature>
<feature type="repeat" description="ANK" evidence="3">
    <location>
        <begin position="890"/>
        <end position="922"/>
    </location>
</feature>
<dbReference type="SUPFAM" id="SSF53167">
    <property type="entry name" value="Purine and uridine phosphorylases"/>
    <property type="match status" value="1"/>
</dbReference>
<dbReference type="Proteomes" id="UP000509510">
    <property type="component" value="Chromosome II"/>
</dbReference>
<dbReference type="SUPFAM" id="SSF48403">
    <property type="entry name" value="Ankyrin repeat"/>
    <property type="match status" value="2"/>
</dbReference>
<name>A0A7H8QSA3_TALRU</name>
<accession>A0A7H8QSA3</accession>
<feature type="repeat" description="ANK" evidence="3">
    <location>
        <begin position="1193"/>
        <end position="1225"/>
    </location>
</feature>
<sequence>MAPNPDQAVGGSTIPYKRTAVEAMLDKEAMANTEYTVGWIAALPHERAAAEAMLDKEHEPPQHKHKNDDNIYNLGSINGPNGHQHNVVITSLPSGRYGTTPAATAATHLLSSFPSIKFGLIVGIGGGIPNDDNDIRLGDVVVSRPEGTFGGVRQYDCGKTTSRGFEERGSLNSPPRVLLNAVSAVESKYEKRGSAIPSILQIMYENYPLMFTPRTGPGYVYQGVKNDHLFHPDYGHLSTKKDCSVCDKAKEVLRPERSDFDPYIHYGTIASGNKVIKDARKRDLMSKECLCFETEAAGLMNDFPCLVIRGICDYCDTHKNDQWQRYAAATAAAYAKELLQVTDVVDIRSTPDARRVMHEYHEEWKRHEILNWISPIDYGPQYSDILKQRHDDTGQWLLDSSHYQTWIRRKNQTLFCPGIPGAGKTVFSAIVINDLNARFQNDCNVCVAYIFCNFQRHHEQTLEQILSSLLKQLVQRQTSIPNSIKDFYAAHKVGRTKPILSEITALLQKIAAIYSKVFIVVDALDECQTTSGCRKRLLWEIFNLQATTGVNLFATSRFIQDIEKEFSGSIRCEIRASEKDVQKYLIGKLQTFPSLGLNGYYLREEIKSRITMAADGMFLLAQLYMDSLAYKTTPKEIMIALKDLERESQTQNDDKKSRALDYAYIRAMGRINAQRGEYQRLANQVLSWITCAKRPLLASELQHALAVEIGKHNLDKDNITPVEIMISVCAGLVIVDEQSEIIRLVHHTAQEYFQRTQNSWFPNAQTDITKRCITYLSFDNFEAAFCLAGDEFKAMLKSNVLYDYAAGNWGEHARMCSAEDVNLMILDFLENETKVFACSRAMMVPDIYVDHNQRRQKRAKGLHLAAYFGLVESIAVLLKGKHDANTKDTYGRTPLSWAAWKGQEAAAKLLLENGAELYSKDKHSRTPLSWAADMGNKAVVKLLLENGADNLESTDKYHQTPLSLAAQNGNEEVVKMLLDKGAYLETKASLDMTPLLYAAWNGLEGVVKLLLDNGANIEYKDQYGRTSLWLGVRMRREAVVKLLLDKGVNIESRDKDYNETPLSWTAREGHEALMKFLLDNGANIETKDKKYGRTPLSWAAENGHEGVAKLLLDNGADLESKDREYGQTPLSWASENGHPAVVKLLVDKGADLESKDREYGRAPLSWAAENGHQEVVKLLVDKGADLESKDKLFGQTTLSWAAQKGNEAVVNLLLGKGANLESKDEQGWTPLSLAAGNKHKEVAELLLGNGADVESKDKNGRTPLSWAAESGHMELVKLLLDNSADGEAKDDYGQTSSSWAAESGHMEVVKLLLDNGADVESVQSDATVVGCE</sequence>
<feature type="repeat" description="ANK" evidence="3">
    <location>
        <begin position="1292"/>
        <end position="1324"/>
    </location>
</feature>
<feature type="repeat" description="ANK" evidence="3">
    <location>
        <begin position="957"/>
        <end position="989"/>
    </location>
</feature>
<dbReference type="PROSITE" id="PS50297">
    <property type="entry name" value="ANK_REP_REGION"/>
    <property type="match status" value="13"/>
</dbReference>
<dbReference type="EMBL" id="CP055899">
    <property type="protein sequence ID" value="QKX56779.1"/>
    <property type="molecule type" value="Genomic_DNA"/>
</dbReference>
<dbReference type="SMART" id="SM00248">
    <property type="entry name" value="ANK"/>
    <property type="match status" value="14"/>
</dbReference>
<feature type="repeat" description="ANK" evidence="3">
    <location>
        <begin position="1057"/>
        <end position="1089"/>
    </location>
</feature>
<dbReference type="PANTHER" id="PTHR24166">
    <property type="entry name" value="ROLLING PEBBLES, ISOFORM B"/>
    <property type="match status" value="1"/>
</dbReference>
<feature type="domain" description="GPI inositol-deacylase winged helix" evidence="4">
    <location>
        <begin position="677"/>
        <end position="754"/>
    </location>
</feature>
<evidence type="ECO:0000259" key="5">
    <source>
        <dbReference type="Pfam" id="PF24883"/>
    </source>
</evidence>
<keyword evidence="7" id="KW-1185">Reference proteome</keyword>
<dbReference type="PROSITE" id="PS50088">
    <property type="entry name" value="ANK_REPEAT"/>
    <property type="match status" value="13"/>
</dbReference>
<dbReference type="PRINTS" id="PR01415">
    <property type="entry name" value="ANKYRIN"/>
</dbReference>
<gene>
    <name evidence="6" type="ORF">TRUGW13939_03886</name>
</gene>
<dbReference type="RefSeq" id="XP_035342957.1">
    <property type="nucleotide sequence ID" value="XM_035487064.1"/>
</dbReference>
<evidence type="ECO:0000259" key="4">
    <source>
        <dbReference type="Pfam" id="PF22939"/>
    </source>
</evidence>
<dbReference type="InterPro" id="IPR050889">
    <property type="entry name" value="Dendritic_Spine_Reg/Scaffold"/>
</dbReference>
<feature type="repeat" description="ANK" evidence="3">
    <location>
        <begin position="1023"/>
        <end position="1055"/>
    </location>
</feature>
<dbReference type="GO" id="GO:0009116">
    <property type="term" value="P:nucleoside metabolic process"/>
    <property type="evidence" value="ECO:0007669"/>
    <property type="project" value="InterPro"/>
</dbReference>
<feature type="repeat" description="ANK" evidence="3">
    <location>
        <begin position="1226"/>
        <end position="1258"/>
    </location>
</feature>
<evidence type="ECO:0000313" key="6">
    <source>
        <dbReference type="EMBL" id="QKX56779.1"/>
    </source>
</evidence>
<dbReference type="InterPro" id="IPR056884">
    <property type="entry name" value="NPHP3-like_N"/>
</dbReference>
<evidence type="ECO:0000313" key="7">
    <source>
        <dbReference type="Proteomes" id="UP000509510"/>
    </source>
</evidence>
<dbReference type="InterPro" id="IPR054471">
    <property type="entry name" value="GPIID_WHD"/>
</dbReference>
<dbReference type="PANTHER" id="PTHR24166:SF48">
    <property type="entry name" value="PROTEIN VAPYRIN"/>
    <property type="match status" value="1"/>
</dbReference>
<dbReference type="Pfam" id="PF22939">
    <property type="entry name" value="WHD_GPIID"/>
    <property type="match status" value="1"/>
</dbReference>
<dbReference type="InterPro" id="IPR036770">
    <property type="entry name" value="Ankyrin_rpt-contain_sf"/>
</dbReference>
<feature type="repeat" description="ANK" evidence="3">
    <location>
        <begin position="990"/>
        <end position="1022"/>
    </location>
</feature>
<dbReference type="GeneID" id="55991388"/>
<feature type="repeat" description="ANK" evidence="3">
    <location>
        <begin position="1091"/>
        <end position="1123"/>
    </location>
</feature>
<dbReference type="Pfam" id="PF13637">
    <property type="entry name" value="Ank_4"/>
    <property type="match status" value="2"/>
</dbReference>
<evidence type="ECO:0000256" key="1">
    <source>
        <dbReference type="ARBA" id="ARBA00022737"/>
    </source>
</evidence>
<protein>
    <submittedName>
        <fullName evidence="6">Uncharacterized protein</fullName>
    </submittedName>
</protein>
<dbReference type="Pfam" id="PF24883">
    <property type="entry name" value="NPHP3_N"/>
    <property type="match status" value="1"/>
</dbReference>
<dbReference type="OrthoDB" id="4221929at2759"/>
<organism evidence="6 7">
    <name type="scientific">Talaromyces rugulosus</name>
    <name type="common">Penicillium rugulosum</name>
    <dbReference type="NCBI Taxonomy" id="121627"/>
    <lineage>
        <taxon>Eukaryota</taxon>
        <taxon>Fungi</taxon>
        <taxon>Dikarya</taxon>
        <taxon>Ascomycota</taxon>
        <taxon>Pezizomycotina</taxon>
        <taxon>Eurotiomycetes</taxon>
        <taxon>Eurotiomycetidae</taxon>
        <taxon>Eurotiales</taxon>
        <taxon>Trichocomaceae</taxon>
        <taxon>Talaromyces</taxon>
        <taxon>Talaromyces sect. Islandici</taxon>
    </lineage>
</organism>
<dbReference type="Gene3D" id="3.40.50.300">
    <property type="entry name" value="P-loop containing nucleotide triphosphate hydrolases"/>
    <property type="match status" value="1"/>
</dbReference>
<feature type="repeat" description="ANK" evidence="3">
    <location>
        <begin position="1159"/>
        <end position="1191"/>
    </location>
</feature>
<proteinExistence type="predicted"/>
<dbReference type="SUPFAM" id="SSF52540">
    <property type="entry name" value="P-loop containing nucleoside triphosphate hydrolases"/>
    <property type="match status" value="1"/>
</dbReference>
<keyword evidence="1" id="KW-0677">Repeat</keyword>
<dbReference type="InterPro" id="IPR002110">
    <property type="entry name" value="Ankyrin_rpt"/>
</dbReference>
<dbReference type="Gene3D" id="1.25.40.20">
    <property type="entry name" value="Ankyrin repeat-containing domain"/>
    <property type="match status" value="6"/>
</dbReference>
<dbReference type="Pfam" id="PF12796">
    <property type="entry name" value="Ank_2"/>
    <property type="match status" value="5"/>
</dbReference>
<feature type="domain" description="Nephrocystin 3-like N-terminal" evidence="5">
    <location>
        <begin position="392"/>
        <end position="557"/>
    </location>
</feature>
<evidence type="ECO:0000256" key="3">
    <source>
        <dbReference type="PROSITE-ProRule" id="PRU00023"/>
    </source>
</evidence>